<evidence type="ECO:0000259" key="2">
    <source>
        <dbReference type="Pfam" id="PF02120"/>
    </source>
</evidence>
<feature type="domain" description="Flagellar hook-length control protein-like C-terminal" evidence="2">
    <location>
        <begin position="396"/>
        <end position="468"/>
    </location>
</feature>
<feature type="region of interest" description="Disordered" evidence="1">
    <location>
        <begin position="475"/>
        <end position="498"/>
    </location>
</feature>
<dbReference type="Proteomes" id="UP001272242">
    <property type="component" value="Unassembled WGS sequence"/>
</dbReference>
<evidence type="ECO:0000313" key="4">
    <source>
        <dbReference type="Proteomes" id="UP001272242"/>
    </source>
</evidence>
<keyword evidence="4" id="KW-1185">Reference proteome</keyword>
<dbReference type="Pfam" id="PF02120">
    <property type="entry name" value="Flg_hook"/>
    <property type="match status" value="1"/>
</dbReference>
<keyword evidence="3" id="KW-0966">Cell projection</keyword>
<protein>
    <submittedName>
        <fullName evidence="3">Flagellar hook-length control protein FliK</fullName>
    </submittedName>
</protein>
<reference evidence="4" key="1">
    <citation type="journal article" date="2023" name="Mar. Drugs">
        <title>Gemmata algarum, a Novel Planctomycete Isolated from an Algal Mat, Displays Antimicrobial Activity.</title>
        <authorList>
            <person name="Kumar G."/>
            <person name="Kallscheuer N."/>
            <person name="Kashif M."/>
            <person name="Ahamad S."/>
            <person name="Jagadeeshwari U."/>
            <person name="Pannikurungottu S."/>
            <person name="Haufschild T."/>
            <person name="Kabuu M."/>
            <person name="Sasikala C."/>
            <person name="Jogler C."/>
            <person name="Ramana C."/>
        </authorList>
    </citation>
    <scope>NUCLEOTIDE SEQUENCE [LARGE SCALE GENOMIC DNA]</scope>
    <source>
        <strain evidence="4">JC673</strain>
    </source>
</reference>
<feature type="compositionally biased region" description="Polar residues" evidence="1">
    <location>
        <begin position="489"/>
        <end position="498"/>
    </location>
</feature>
<dbReference type="EMBL" id="JAXBLV010000229">
    <property type="protein sequence ID" value="MDY3563045.1"/>
    <property type="molecule type" value="Genomic_DNA"/>
</dbReference>
<dbReference type="RefSeq" id="WP_320689301.1">
    <property type="nucleotide sequence ID" value="NZ_JAXBLV010000229.1"/>
</dbReference>
<keyword evidence="3" id="KW-0282">Flagellum</keyword>
<comment type="caution">
    <text evidence="3">The sequence shown here is derived from an EMBL/GenBank/DDBJ whole genome shotgun (WGS) entry which is preliminary data.</text>
</comment>
<evidence type="ECO:0000313" key="3">
    <source>
        <dbReference type="EMBL" id="MDY3563045.1"/>
    </source>
</evidence>
<keyword evidence="3" id="KW-0969">Cilium</keyword>
<name>A0ABU5F6V7_9BACT</name>
<proteinExistence type="predicted"/>
<accession>A0ABU5F6V7</accession>
<organism evidence="3 4">
    <name type="scientific">Gemmata algarum</name>
    <dbReference type="NCBI Taxonomy" id="2975278"/>
    <lineage>
        <taxon>Bacteria</taxon>
        <taxon>Pseudomonadati</taxon>
        <taxon>Planctomycetota</taxon>
        <taxon>Planctomycetia</taxon>
        <taxon>Gemmatales</taxon>
        <taxon>Gemmataceae</taxon>
        <taxon>Gemmata</taxon>
    </lineage>
</organism>
<evidence type="ECO:0000256" key="1">
    <source>
        <dbReference type="SAM" id="MobiDB-lite"/>
    </source>
</evidence>
<dbReference type="InterPro" id="IPR021136">
    <property type="entry name" value="Flagellar_hook_control-like_C"/>
</dbReference>
<sequence length="498" mass="52587">MQVTPADIVSVTTAQVSTAASVRVVAGDLASVPLGALLQAVVTQVDPRQATLDVNGQSLTVRPPIGLQTGAVLFVRVPNAGGSVLEVTTPPRAPKPEVQSVPTGSTQVKVVEVLDTLPDGRVQVRIEGQEQTATARDPLTQAPLPLAPGSRAVLEVVPTPAGVVLRPPAETPVLPVAVATALLQATPTNDLTAALKPLQAELTQLVEGTAVIVRGEAKLFDALGGKAVLDSKGGVTETPLPRLPAAVREAAEAVRETIRSLVPSEPRVPSAGDLQKLVENGGLQFEAKLARLAEDPQLAGALPRQTAAEVRGDLRGDLKGDLLRLIQTTREFGLAVQFPAARAALEGIEAQQATQTLAQATGTPYILQVPFPDRDQWRTLHLAVEREGQSGDENESESGPGRFRMLMHVPLSELGETWIDAGLSGGQFRAAIYLDRSEVRDRVREALPELRTELSTDGFAEVLLDVRATADLPKKTRERSSAMLAGRPASTSLLDVRA</sequence>
<gene>
    <name evidence="3" type="ORF">R5W23_004528</name>
</gene>